<keyword evidence="3 11" id="KW-0633">Potassium transport</keyword>
<comment type="similarity">
    <text evidence="11">Belongs to the KdpC family.</text>
</comment>
<name>A0A844HPK0_9RHOB</name>
<evidence type="ECO:0000256" key="11">
    <source>
        <dbReference type="HAMAP-Rule" id="MF_00276"/>
    </source>
</evidence>
<dbReference type="OrthoDB" id="9788285at2"/>
<keyword evidence="9 11" id="KW-0406">Ion transport</keyword>
<dbReference type="PANTHER" id="PTHR30042">
    <property type="entry name" value="POTASSIUM-TRANSPORTING ATPASE C CHAIN"/>
    <property type="match status" value="1"/>
</dbReference>
<comment type="function">
    <text evidence="11">Part of the high-affinity ATP-driven potassium transport (or Kdp) system, which catalyzes the hydrolysis of ATP coupled with the electrogenic transport of potassium into the cytoplasm. This subunit acts as a catalytic chaperone that increases the ATP-binding affinity of the ATP-hydrolyzing subunit KdpB by the formation of a transient KdpB/KdpC/ATP ternary complex.</text>
</comment>
<evidence type="ECO:0000256" key="10">
    <source>
        <dbReference type="ARBA" id="ARBA00023136"/>
    </source>
</evidence>
<keyword evidence="13" id="KW-1185">Reference proteome</keyword>
<dbReference type="PIRSF" id="PIRSF001296">
    <property type="entry name" value="K_ATPase_KdpC"/>
    <property type="match status" value="1"/>
</dbReference>
<comment type="caution">
    <text evidence="12">The sequence shown here is derived from an EMBL/GenBank/DDBJ whole genome shotgun (WGS) entry which is preliminary data.</text>
</comment>
<organism evidence="12 13">
    <name type="scientific">Paracoccus litorisediminis</name>
    <dbReference type="NCBI Taxonomy" id="2006130"/>
    <lineage>
        <taxon>Bacteria</taxon>
        <taxon>Pseudomonadati</taxon>
        <taxon>Pseudomonadota</taxon>
        <taxon>Alphaproteobacteria</taxon>
        <taxon>Rhodobacterales</taxon>
        <taxon>Paracoccaceae</taxon>
        <taxon>Paracoccus</taxon>
    </lineage>
</organism>
<proteinExistence type="inferred from homology"/>
<evidence type="ECO:0000256" key="9">
    <source>
        <dbReference type="ARBA" id="ARBA00023065"/>
    </source>
</evidence>
<dbReference type="RefSeq" id="WP_155040994.1">
    <property type="nucleotide sequence ID" value="NZ_JBHGCD010000030.1"/>
</dbReference>
<evidence type="ECO:0000256" key="6">
    <source>
        <dbReference type="ARBA" id="ARBA00022840"/>
    </source>
</evidence>
<dbReference type="GO" id="GO:0005524">
    <property type="term" value="F:ATP binding"/>
    <property type="evidence" value="ECO:0007669"/>
    <property type="project" value="UniProtKB-UniRule"/>
</dbReference>
<dbReference type="AlphaFoldDB" id="A0A844HPK0"/>
<dbReference type="GO" id="GO:0008556">
    <property type="term" value="F:P-type potassium transmembrane transporter activity"/>
    <property type="evidence" value="ECO:0007669"/>
    <property type="project" value="InterPro"/>
</dbReference>
<sequence>MLNQIRPAATMLVAMTLLTGLAYPLAMTGLARVIAPELSQASITLRDGQPIGSALVAQPFAGAGYLHPRPSAVDYATMPSGASNLSPGSAALARQIAERRAAYQATNGAPAPVDAVTASGSGLDPEISVANATAQAIRIAKARGVDPDAVQAVIAGHVTQPLWGLYGEARVNVLLTNLALDEAMPMTPSGGN</sequence>
<comment type="subcellular location">
    <subcellularLocation>
        <location evidence="11">Cell membrane</location>
        <topology evidence="11">Single-pass membrane protein</topology>
    </subcellularLocation>
</comment>
<dbReference type="Pfam" id="PF02669">
    <property type="entry name" value="KdpC"/>
    <property type="match status" value="1"/>
</dbReference>
<evidence type="ECO:0000313" key="13">
    <source>
        <dbReference type="Proteomes" id="UP000449846"/>
    </source>
</evidence>
<keyword evidence="4 11" id="KW-0812">Transmembrane</keyword>
<keyword evidence="2 11" id="KW-1003">Cell membrane</keyword>
<dbReference type="NCBIfam" id="NF001454">
    <property type="entry name" value="PRK00315.1"/>
    <property type="match status" value="1"/>
</dbReference>
<dbReference type="PANTHER" id="PTHR30042:SF2">
    <property type="entry name" value="POTASSIUM-TRANSPORTING ATPASE KDPC SUBUNIT"/>
    <property type="match status" value="1"/>
</dbReference>
<comment type="subunit">
    <text evidence="11">The system is composed of three essential subunits: KdpA, KdpB and KdpC.</text>
</comment>
<evidence type="ECO:0000313" key="12">
    <source>
        <dbReference type="EMBL" id="MTH61059.1"/>
    </source>
</evidence>
<dbReference type="NCBIfam" id="TIGR00681">
    <property type="entry name" value="kdpC"/>
    <property type="match status" value="1"/>
</dbReference>
<keyword evidence="1 11" id="KW-0813">Transport</keyword>
<evidence type="ECO:0000256" key="4">
    <source>
        <dbReference type="ARBA" id="ARBA00022692"/>
    </source>
</evidence>
<keyword evidence="7 11" id="KW-0630">Potassium</keyword>
<dbReference type="EMBL" id="WMIG01000012">
    <property type="protein sequence ID" value="MTH61059.1"/>
    <property type="molecule type" value="Genomic_DNA"/>
</dbReference>
<evidence type="ECO:0000256" key="2">
    <source>
        <dbReference type="ARBA" id="ARBA00022475"/>
    </source>
</evidence>
<accession>A0A844HPK0</accession>
<gene>
    <name evidence="11 12" type="primary">kdpC</name>
    <name evidence="12" type="ORF">GL300_17755</name>
</gene>
<dbReference type="GO" id="GO:0005886">
    <property type="term" value="C:plasma membrane"/>
    <property type="evidence" value="ECO:0007669"/>
    <property type="project" value="UniProtKB-SubCell"/>
</dbReference>
<keyword evidence="10 11" id="KW-0472">Membrane</keyword>
<keyword evidence="6 11" id="KW-0067">ATP-binding</keyword>
<dbReference type="HAMAP" id="MF_00276">
    <property type="entry name" value="KdpC"/>
    <property type="match status" value="1"/>
</dbReference>
<keyword evidence="8 11" id="KW-1133">Transmembrane helix</keyword>
<protein>
    <recommendedName>
        <fullName evidence="11">Potassium-transporting ATPase KdpC subunit</fullName>
    </recommendedName>
    <alternativeName>
        <fullName evidence="11">ATP phosphohydrolase [potassium-transporting] C chain</fullName>
    </alternativeName>
    <alternativeName>
        <fullName evidence="11">Potassium-binding and translocating subunit C</fullName>
    </alternativeName>
    <alternativeName>
        <fullName evidence="11">Potassium-translocating ATPase C chain</fullName>
    </alternativeName>
</protein>
<reference evidence="12 13" key="1">
    <citation type="submission" date="2019-11" db="EMBL/GenBank/DDBJ databases">
        <authorList>
            <person name="Dong K."/>
        </authorList>
    </citation>
    <scope>NUCLEOTIDE SEQUENCE [LARGE SCALE GENOMIC DNA]</scope>
    <source>
        <strain evidence="12 13">NBRC 112902</strain>
    </source>
</reference>
<evidence type="ECO:0000256" key="7">
    <source>
        <dbReference type="ARBA" id="ARBA00022958"/>
    </source>
</evidence>
<evidence type="ECO:0000256" key="1">
    <source>
        <dbReference type="ARBA" id="ARBA00022448"/>
    </source>
</evidence>
<keyword evidence="5 11" id="KW-0547">Nucleotide-binding</keyword>
<dbReference type="InterPro" id="IPR003820">
    <property type="entry name" value="KdpC"/>
</dbReference>
<evidence type="ECO:0000256" key="5">
    <source>
        <dbReference type="ARBA" id="ARBA00022741"/>
    </source>
</evidence>
<evidence type="ECO:0000256" key="8">
    <source>
        <dbReference type="ARBA" id="ARBA00022989"/>
    </source>
</evidence>
<dbReference type="Proteomes" id="UP000449846">
    <property type="component" value="Unassembled WGS sequence"/>
</dbReference>
<evidence type="ECO:0000256" key="3">
    <source>
        <dbReference type="ARBA" id="ARBA00022538"/>
    </source>
</evidence>